<evidence type="ECO:0000256" key="5">
    <source>
        <dbReference type="ARBA" id="ARBA00022824"/>
    </source>
</evidence>
<dbReference type="PANTHER" id="PTHR11073">
    <property type="entry name" value="CALRETICULIN AND CALNEXIN"/>
    <property type="match status" value="1"/>
</dbReference>
<keyword evidence="5 9" id="KW-0256">Endoplasmic reticulum</keyword>
<dbReference type="Gene3D" id="2.60.120.200">
    <property type="match status" value="1"/>
</dbReference>
<keyword evidence="6" id="KW-0862">Zinc</keyword>
<keyword evidence="7" id="KW-0106">Calcium</keyword>
<evidence type="ECO:0000256" key="8">
    <source>
        <dbReference type="ARBA" id="ARBA00023186"/>
    </source>
</evidence>
<dbReference type="InterPro" id="IPR018124">
    <property type="entry name" value="Calret/calnex_CS"/>
</dbReference>
<dbReference type="SUPFAM" id="SSF63887">
    <property type="entry name" value="P-domain of calnexin/calreticulin"/>
    <property type="match status" value="1"/>
</dbReference>
<comment type="subcellular location">
    <subcellularLocation>
        <location evidence="1">Endoplasmic reticulum</location>
    </subcellularLocation>
</comment>
<dbReference type="Proteomes" id="UP001141327">
    <property type="component" value="Unassembled WGS sequence"/>
</dbReference>
<gene>
    <name evidence="11" type="ORF">PAPYR_8154</name>
</gene>
<feature type="compositionally biased region" description="Basic and acidic residues" evidence="10">
    <location>
        <begin position="391"/>
        <end position="432"/>
    </location>
</feature>
<reference evidence="11" key="1">
    <citation type="journal article" date="2022" name="bioRxiv">
        <title>Genomics of Preaxostyla Flagellates Illuminates Evolutionary Transitions and the Path Towards Mitochondrial Loss.</title>
        <authorList>
            <person name="Novak L.V.F."/>
            <person name="Treitli S.C."/>
            <person name="Pyrih J."/>
            <person name="Halakuc P."/>
            <person name="Pipaliya S.V."/>
            <person name="Vacek V."/>
            <person name="Brzon O."/>
            <person name="Soukal P."/>
            <person name="Eme L."/>
            <person name="Dacks J.B."/>
            <person name="Karnkowska A."/>
            <person name="Elias M."/>
            <person name="Hampl V."/>
        </authorList>
    </citation>
    <scope>NUCLEOTIDE SEQUENCE</scope>
    <source>
        <strain evidence="11">RCP-MX</strain>
    </source>
</reference>
<dbReference type="InterPro" id="IPR009033">
    <property type="entry name" value="Calreticulin/calnexin_P_dom_sf"/>
</dbReference>
<keyword evidence="4" id="KW-0430">Lectin</keyword>
<dbReference type="EMBL" id="JAPMOS010000066">
    <property type="protein sequence ID" value="KAJ4456586.1"/>
    <property type="molecule type" value="Genomic_DNA"/>
</dbReference>
<proteinExistence type="inferred from homology"/>
<feature type="compositionally biased region" description="Acidic residues" evidence="10">
    <location>
        <begin position="438"/>
        <end position="449"/>
    </location>
</feature>
<evidence type="ECO:0000256" key="9">
    <source>
        <dbReference type="RuleBase" id="RU362126"/>
    </source>
</evidence>
<organism evidence="11 12">
    <name type="scientific">Paratrimastix pyriformis</name>
    <dbReference type="NCBI Taxonomy" id="342808"/>
    <lineage>
        <taxon>Eukaryota</taxon>
        <taxon>Metamonada</taxon>
        <taxon>Preaxostyla</taxon>
        <taxon>Paratrimastigidae</taxon>
        <taxon>Paratrimastix</taxon>
    </lineage>
</organism>
<dbReference type="PANTHER" id="PTHR11073:SF2">
    <property type="entry name" value="CALRETICULIN"/>
    <property type="match status" value="1"/>
</dbReference>
<sequence>MLIDSVNDDMEERRLLLTLCCFNWGISFLTLRCEGDWENNTAMFRKLCVFALLSLAFAEVFFQEEFNDGWDKRWVKSSLKGEQQGEWTHTAGEFYGDKDAQMGIKASQDARFYGISADMGKTISNKDQDLIVSYTVKHEQKIDCGGGYMKLMPAPLNQEKFGGDDKYNIMFGPDICGTGTRKVHAIFNYKGQNLLIKKNVPCKTDQLTHLYTLIVHPDNTYEIQIDEEKVQSGKLEEDWDFLKPKEIADPEAKKPADWVDDAQIPDVNDKKPEGWDQPQTITDPEATKPETWDDEADGEWVAPQVPNPEYKGEWKQKMIPNPNYKGPWKAPMIPNPEYTPDDKLYLQDGMRYVGIEIWQVKAGTIFDNIIVANDMAEVKAFTDRTWKANKDAEKAKFDKAEEERRKVEEEQRKVMEEQRKKDEEEKKKEEAAHPAAPAEEEDEDDEEEEEKKPELHDAVDYFLPPPHFTPGVDFVHREHVLLISLFVAGGWSEAKRVPWAGQNAPLNGQHDGGHCPPGSENSQQNWTHSQLNWSQPFWGCARMGSVAFSFHDQQLEIRNQYALAGTCRSWKTIMDSEEYWAQQSKLFRAEPPAAMRQHPNFSWKLYFRHSVTIDRSFPTLRENDLRYSPSGRSCECVTAHPDWGSLVLNRRFKEAAIWLAFAGQTDADKWRAGFMLEPIAGVVAGQDKTGWGHWCPSRGPAYPNRVALGLGIDKDHNLFAQVRMFSFPLACPHAVCTALMPFALPSCRLHCPHAVCTALMPFALPSCLLIPRCALYQSPPSPPPQSRFHVRIPRFARTRFPTVTALGPTALLCNLPEGPHAGDCARGDIPRRPELPVWMAGGCETRWWAVVVYNTPPAVVDRTPLPPIDPPISPLQW</sequence>
<protein>
    <submittedName>
        <fullName evidence="11">Calnexin 1</fullName>
    </submittedName>
</protein>
<dbReference type="InterPro" id="IPR001580">
    <property type="entry name" value="Calret/calnex"/>
</dbReference>
<evidence type="ECO:0000256" key="2">
    <source>
        <dbReference type="ARBA" id="ARBA00010983"/>
    </source>
</evidence>
<dbReference type="PRINTS" id="PR00626">
    <property type="entry name" value="CALRETICULIN"/>
</dbReference>
<dbReference type="InterPro" id="IPR013320">
    <property type="entry name" value="ConA-like_dom_sf"/>
</dbReference>
<evidence type="ECO:0000256" key="6">
    <source>
        <dbReference type="ARBA" id="ARBA00022833"/>
    </source>
</evidence>
<feature type="compositionally biased region" description="Basic and acidic residues" evidence="10">
    <location>
        <begin position="246"/>
        <end position="257"/>
    </location>
</feature>
<keyword evidence="3" id="KW-0479">Metal-binding</keyword>
<name>A0ABQ8UFE8_9EUKA</name>
<dbReference type="PROSITE" id="PS00804">
    <property type="entry name" value="CALRETICULIN_2"/>
    <property type="match status" value="1"/>
</dbReference>
<feature type="region of interest" description="Disordered" evidence="10">
    <location>
        <begin position="246"/>
        <end position="296"/>
    </location>
</feature>
<dbReference type="PROSITE" id="PS00803">
    <property type="entry name" value="CALRETICULIN_1"/>
    <property type="match status" value="1"/>
</dbReference>
<evidence type="ECO:0000256" key="1">
    <source>
        <dbReference type="ARBA" id="ARBA00004240"/>
    </source>
</evidence>
<comment type="caution">
    <text evidence="11">The sequence shown here is derived from an EMBL/GenBank/DDBJ whole genome shotgun (WGS) entry which is preliminary data.</text>
</comment>
<evidence type="ECO:0000256" key="3">
    <source>
        <dbReference type="ARBA" id="ARBA00022723"/>
    </source>
</evidence>
<evidence type="ECO:0000313" key="12">
    <source>
        <dbReference type="Proteomes" id="UP001141327"/>
    </source>
</evidence>
<evidence type="ECO:0000256" key="4">
    <source>
        <dbReference type="ARBA" id="ARBA00022734"/>
    </source>
</evidence>
<keyword evidence="12" id="KW-1185">Reference proteome</keyword>
<feature type="region of interest" description="Disordered" evidence="10">
    <location>
        <begin position="391"/>
        <end position="454"/>
    </location>
</feature>
<keyword evidence="8 9" id="KW-0143">Chaperone</keyword>
<dbReference type="Gene3D" id="2.10.250.10">
    <property type="entry name" value="Calreticulin/calnexin, P domain"/>
    <property type="match status" value="1"/>
</dbReference>
<accession>A0ABQ8UFE8</accession>
<comment type="similarity">
    <text evidence="2 9">Belongs to the calreticulin family.</text>
</comment>
<evidence type="ECO:0000256" key="10">
    <source>
        <dbReference type="SAM" id="MobiDB-lite"/>
    </source>
</evidence>
<evidence type="ECO:0000256" key="7">
    <source>
        <dbReference type="ARBA" id="ARBA00022837"/>
    </source>
</evidence>
<evidence type="ECO:0000313" key="11">
    <source>
        <dbReference type="EMBL" id="KAJ4456586.1"/>
    </source>
</evidence>
<dbReference type="SUPFAM" id="SSF49899">
    <property type="entry name" value="Concanavalin A-like lectins/glucanases"/>
    <property type="match status" value="1"/>
</dbReference>
<dbReference type="Pfam" id="PF00262">
    <property type="entry name" value="Calreticulin"/>
    <property type="match status" value="2"/>
</dbReference>
<feature type="region of interest" description="Disordered" evidence="10">
    <location>
        <begin position="502"/>
        <end position="527"/>
    </location>
</feature>